<feature type="region of interest" description="Disordered" evidence="3">
    <location>
        <begin position="994"/>
        <end position="1020"/>
    </location>
</feature>
<accession>A0A8J4EZK8</accession>
<keyword evidence="2" id="KW-0802">TPR repeat</keyword>
<sequence length="1305" mass="134744">MSHVSNCGISLGYLLTFARVIPNGYTTADVVQEIVIPATKDRCCRYVSLPAVPQAAVGPAKYFVSHRWAADFTRELVALVAEHFADADDAAIATGLAAASAKTSVPGGTRNSQEAEKRFHATGPATQMGGSADGAAADISSPRGTGSTNFVVRSPTANNNLAGSSRVIPASTSGYEQQSRAPPPPSQQQQNLHQEQRGSCGQLSRDPTSAGGGSTASRCTTATAAHSPGSPRLTRSLHPPGGNSTAPGMTGSFRGLASSSSRSSGGQVQCPGALGGPPQFSKSLRVRSSGESRGNGTGTRTTAWAIDGIGSYLDFVGNGRPSTASSNVGLSITEDALGVADPTVMSYNLRVSAAAAKVATAAAAPSAVVLPGAAIITPRDGSGGGGGGDFASRMDVAATATAAEGSGCESFGGSLNPLLARPSFVQHQWPNQQFSSMCSRSGCSTSTGGGGGGPSFTRNGLTAVMQLPSQAMAATAAATEALRGHHACREKIPLILTGDVSTMLTDTRGTAEVQGRSTVTGVLPYRQSPATMPSGSDQHASRRATSANVFREGSCGNGAAAAAASSASRASEASDAFAGDTAAAAAGAGSSSSSSSSRSRASSSGAGSSRSRGGTDASSGGGDAVPGVAVLTNADIVDRLRSRFVGREALLRDTYVWLDIFAINQHPSEQQANDLAQLQEVVGASEATLLVMDRYGTVLTRIWCLYEIWQTVRQRGSEALCVLAGPLDFEELVHVWGELEVERAQATFPADRDRILADIRAATGSAELNRHIQQALGKSAIRDLEAVRAAAPRTRLHGERAYRAAVLLRTAGSGAVALAAAREAADVFCSCVGHAHPDSLRALRAVAGCHKDLGAARQAVGLLEQQVIPFLEEAYGFGHTESGALDELGMLYYTLGEYDAAYDMLLAALSRRLRQLQLCAANAVAAAQLSAALAAGPCASALLVAAAWGCGGGGVDAGVRHLPSLEPLSGEPLAALLAAVRALVSELEVAETEAAERRAMAEPMPLPTSTPLPPGSSGLGVGKAGGVGGVGGNVILRGAIRSGVEVVGLSLHSLGLVQRERAQRCRSAESSPLLRDARELMEASVVLLEASSSEARGLSAMDARANLAALAMDGGEYQSAEQLLRENLALTDRVYGKDHPHTATAANNLAMCLKRQRSTSPDKALEAVSLYRRCLDACSSRLGECHPETLVVATNLGVLLADQRQWSEAERLLTRAVSSLPPQLGERHPDVLAAYRRLAEVLELRNKLFESEAMFRLTLQLAESVAPEARDHGLVLECREGLQRVQEILEAATQGQAAQGCCVVS</sequence>
<evidence type="ECO:0000256" key="2">
    <source>
        <dbReference type="ARBA" id="ARBA00022803"/>
    </source>
</evidence>
<feature type="region of interest" description="Disordered" evidence="3">
    <location>
        <begin position="123"/>
        <end position="301"/>
    </location>
</feature>
<evidence type="ECO:0000313" key="4">
    <source>
        <dbReference type="EMBL" id="GIL50306.1"/>
    </source>
</evidence>
<dbReference type="Pfam" id="PF13424">
    <property type="entry name" value="TPR_12"/>
    <property type="match status" value="2"/>
</dbReference>
<protein>
    <submittedName>
        <fullName evidence="4">Uncharacterized protein</fullName>
    </submittedName>
</protein>
<feature type="compositionally biased region" description="Low complexity" evidence="3">
    <location>
        <begin position="586"/>
        <end position="618"/>
    </location>
</feature>
<feature type="compositionally biased region" description="Polar residues" evidence="3">
    <location>
        <begin position="528"/>
        <end position="546"/>
    </location>
</feature>
<evidence type="ECO:0000313" key="5">
    <source>
        <dbReference type="Proteomes" id="UP000747399"/>
    </source>
</evidence>
<proteinExistence type="predicted"/>
<evidence type="ECO:0000256" key="3">
    <source>
        <dbReference type="SAM" id="MobiDB-lite"/>
    </source>
</evidence>
<dbReference type="SMART" id="SM00028">
    <property type="entry name" value="TPR"/>
    <property type="match status" value="4"/>
</dbReference>
<dbReference type="PANTHER" id="PTHR45641:SF19">
    <property type="entry name" value="NEPHROCYSTIN-3"/>
    <property type="match status" value="1"/>
</dbReference>
<dbReference type="InterPro" id="IPR019734">
    <property type="entry name" value="TPR_rpt"/>
</dbReference>
<evidence type="ECO:0000256" key="1">
    <source>
        <dbReference type="ARBA" id="ARBA00022737"/>
    </source>
</evidence>
<dbReference type="Proteomes" id="UP000747399">
    <property type="component" value="Unassembled WGS sequence"/>
</dbReference>
<feature type="compositionally biased region" description="Polar residues" evidence="3">
    <location>
        <begin position="197"/>
        <end position="207"/>
    </location>
</feature>
<feature type="compositionally biased region" description="Polar residues" evidence="3">
    <location>
        <begin position="289"/>
        <end position="301"/>
    </location>
</feature>
<feature type="region of interest" description="Disordered" evidence="3">
    <location>
        <begin position="511"/>
        <end position="546"/>
    </location>
</feature>
<feature type="compositionally biased region" description="Low complexity" evidence="3">
    <location>
        <begin position="215"/>
        <end position="225"/>
    </location>
</feature>
<feature type="compositionally biased region" description="Low complexity" evidence="3">
    <location>
        <begin position="129"/>
        <end position="141"/>
    </location>
</feature>
<feature type="region of interest" description="Disordered" evidence="3">
    <location>
        <begin position="586"/>
        <end position="624"/>
    </location>
</feature>
<gene>
    <name evidence="4" type="ORF">Vafri_6512</name>
</gene>
<keyword evidence="1" id="KW-0677">Repeat</keyword>
<keyword evidence="5" id="KW-1185">Reference proteome</keyword>
<dbReference type="InterPro" id="IPR011990">
    <property type="entry name" value="TPR-like_helical_dom_sf"/>
</dbReference>
<name>A0A8J4EZK8_9CHLO</name>
<organism evidence="4 5">
    <name type="scientific">Volvox africanus</name>
    <dbReference type="NCBI Taxonomy" id="51714"/>
    <lineage>
        <taxon>Eukaryota</taxon>
        <taxon>Viridiplantae</taxon>
        <taxon>Chlorophyta</taxon>
        <taxon>core chlorophytes</taxon>
        <taxon>Chlorophyceae</taxon>
        <taxon>CS clade</taxon>
        <taxon>Chlamydomonadales</taxon>
        <taxon>Volvocaceae</taxon>
        <taxon>Volvox</taxon>
    </lineage>
</organism>
<feature type="compositionally biased region" description="Polar residues" evidence="3">
    <location>
        <begin position="142"/>
        <end position="163"/>
    </location>
</feature>
<feature type="compositionally biased region" description="Pro residues" evidence="3">
    <location>
        <begin position="1004"/>
        <end position="1014"/>
    </location>
</feature>
<reference evidence="4" key="1">
    <citation type="journal article" date="2021" name="Proc. Natl. Acad. Sci. U.S.A.">
        <title>Three genomes in the algal genus Volvox reveal the fate of a haploid sex-determining region after a transition to homothallism.</title>
        <authorList>
            <person name="Yamamoto K."/>
            <person name="Hamaji T."/>
            <person name="Kawai-Toyooka H."/>
            <person name="Matsuzaki R."/>
            <person name="Takahashi F."/>
            <person name="Nishimura Y."/>
            <person name="Kawachi M."/>
            <person name="Noguchi H."/>
            <person name="Minakuchi Y."/>
            <person name="Umen J.G."/>
            <person name="Toyoda A."/>
            <person name="Nozaki H."/>
        </authorList>
    </citation>
    <scope>NUCLEOTIDE SEQUENCE</scope>
    <source>
        <strain evidence="4">NIES-3780</strain>
    </source>
</reference>
<dbReference type="PANTHER" id="PTHR45641">
    <property type="entry name" value="TETRATRICOPEPTIDE REPEAT PROTEIN (AFU_ORTHOLOGUE AFUA_6G03870)"/>
    <property type="match status" value="1"/>
</dbReference>
<feature type="compositionally biased region" description="Low complexity" evidence="3">
    <location>
        <begin position="251"/>
        <end position="266"/>
    </location>
</feature>
<dbReference type="SUPFAM" id="SSF48452">
    <property type="entry name" value="TPR-like"/>
    <property type="match status" value="2"/>
</dbReference>
<comment type="caution">
    <text evidence="4">The sequence shown here is derived from an EMBL/GenBank/DDBJ whole genome shotgun (WGS) entry which is preliminary data.</text>
</comment>
<dbReference type="EMBL" id="BNCO01000008">
    <property type="protein sequence ID" value="GIL50306.1"/>
    <property type="molecule type" value="Genomic_DNA"/>
</dbReference>
<dbReference type="Gene3D" id="1.25.40.10">
    <property type="entry name" value="Tetratricopeptide repeat domain"/>
    <property type="match status" value="2"/>
</dbReference>